<dbReference type="EMBL" id="WHUW01000004">
    <property type="protein sequence ID" value="KAF8447315.1"/>
    <property type="molecule type" value="Genomic_DNA"/>
</dbReference>
<gene>
    <name evidence="1" type="ORF">L210DRAFT_3525924</name>
</gene>
<evidence type="ECO:0000313" key="2">
    <source>
        <dbReference type="Proteomes" id="UP001194468"/>
    </source>
</evidence>
<accession>A0AAD4C2N8</accession>
<dbReference type="Proteomes" id="UP001194468">
    <property type="component" value="Unassembled WGS sequence"/>
</dbReference>
<keyword evidence="2" id="KW-1185">Reference proteome</keyword>
<organism evidence="1 2">
    <name type="scientific">Boletus edulis BED1</name>
    <dbReference type="NCBI Taxonomy" id="1328754"/>
    <lineage>
        <taxon>Eukaryota</taxon>
        <taxon>Fungi</taxon>
        <taxon>Dikarya</taxon>
        <taxon>Basidiomycota</taxon>
        <taxon>Agaricomycotina</taxon>
        <taxon>Agaricomycetes</taxon>
        <taxon>Agaricomycetidae</taxon>
        <taxon>Boletales</taxon>
        <taxon>Boletineae</taxon>
        <taxon>Boletaceae</taxon>
        <taxon>Boletoideae</taxon>
        <taxon>Boletus</taxon>
    </lineage>
</organism>
<dbReference type="AlphaFoldDB" id="A0AAD4C2N8"/>
<reference evidence="1" key="1">
    <citation type="submission" date="2019-10" db="EMBL/GenBank/DDBJ databases">
        <authorList>
            <consortium name="DOE Joint Genome Institute"/>
            <person name="Kuo A."/>
            <person name="Miyauchi S."/>
            <person name="Kiss E."/>
            <person name="Drula E."/>
            <person name="Kohler A."/>
            <person name="Sanchez-Garcia M."/>
            <person name="Andreopoulos B."/>
            <person name="Barry K.W."/>
            <person name="Bonito G."/>
            <person name="Buee M."/>
            <person name="Carver A."/>
            <person name="Chen C."/>
            <person name="Cichocki N."/>
            <person name="Clum A."/>
            <person name="Culley D."/>
            <person name="Crous P.W."/>
            <person name="Fauchery L."/>
            <person name="Girlanda M."/>
            <person name="Hayes R."/>
            <person name="Keri Z."/>
            <person name="LaButti K."/>
            <person name="Lipzen A."/>
            <person name="Lombard V."/>
            <person name="Magnuson J."/>
            <person name="Maillard F."/>
            <person name="Morin E."/>
            <person name="Murat C."/>
            <person name="Nolan M."/>
            <person name="Ohm R."/>
            <person name="Pangilinan J."/>
            <person name="Pereira M."/>
            <person name="Perotto S."/>
            <person name="Peter M."/>
            <person name="Riley R."/>
            <person name="Sitrit Y."/>
            <person name="Stielow B."/>
            <person name="Szollosi G."/>
            <person name="Zifcakova L."/>
            <person name="Stursova M."/>
            <person name="Spatafora J.W."/>
            <person name="Tedersoo L."/>
            <person name="Vaario L.-M."/>
            <person name="Yamada A."/>
            <person name="Yan M."/>
            <person name="Wang P."/>
            <person name="Xu J."/>
            <person name="Bruns T."/>
            <person name="Baldrian P."/>
            <person name="Vilgalys R."/>
            <person name="Henrissat B."/>
            <person name="Grigoriev I.V."/>
            <person name="Hibbett D."/>
            <person name="Nagy L.G."/>
            <person name="Martin F.M."/>
        </authorList>
    </citation>
    <scope>NUCLEOTIDE SEQUENCE</scope>
    <source>
        <strain evidence="1">BED1</strain>
    </source>
</reference>
<sequence length="58" mass="6996">MELTTVRMLATNNLESPRQHNGSWNEGQWKNAEQHMIRRNRWVFCAMAFIWPCPYTSR</sequence>
<reference evidence="1" key="2">
    <citation type="journal article" date="2020" name="Nat. Commun.">
        <title>Large-scale genome sequencing of mycorrhizal fungi provides insights into the early evolution of symbiotic traits.</title>
        <authorList>
            <person name="Miyauchi S."/>
            <person name="Kiss E."/>
            <person name="Kuo A."/>
            <person name="Drula E."/>
            <person name="Kohler A."/>
            <person name="Sanchez-Garcia M."/>
            <person name="Morin E."/>
            <person name="Andreopoulos B."/>
            <person name="Barry K.W."/>
            <person name="Bonito G."/>
            <person name="Buee M."/>
            <person name="Carver A."/>
            <person name="Chen C."/>
            <person name="Cichocki N."/>
            <person name="Clum A."/>
            <person name="Culley D."/>
            <person name="Crous P.W."/>
            <person name="Fauchery L."/>
            <person name="Girlanda M."/>
            <person name="Hayes R.D."/>
            <person name="Keri Z."/>
            <person name="LaButti K."/>
            <person name="Lipzen A."/>
            <person name="Lombard V."/>
            <person name="Magnuson J."/>
            <person name="Maillard F."/>
            <person name="Murat C."/>
            <person name="Nolan M."/>
            <person name="Ohm R.A."/>
            <person name="Pangilinan J."/>
            <person name="Pereira M.F."/>
            <person name="Perotto S."/>
            <person name="Peter M."/>
            <person name="Pfister S."/>
            <person name="Riley R."/>
            <person name="Sitrit Y."/>
            <person name="Stielow J.B."/>
            <person name="Szollosi G."/>
            <person name="Zifcakova L."/>
            <person name="Stursova M."/>
            <person name="Spatafora J.W."/>
            <person name="Tedersoo L."/>
            <person name="Vaario L.M."/>
            <person name="Yamada A."/>
            <person name="Yan M."/>
            <person name="Wang P."/>
            <person name="Xu J."/>
            <person name="Bruns T."/>
            <person name="Baldrian P."/>
            <person name="Vilgalys R."/>
            <person name="Dunand C."/>
            <person name="Henrissat B."/>
            <person name="Grigoriev I.V."/>
            <person name="Hibbett D."/>
            <person name="Nagy L.G."/>
            <person name="Martin F.M."/>
        </authorList>
    </citation>
    <scope>NUCLEOTIDE SEQUENCE</scope>
    <source>
        <strain evidence="1">BED1</strain>
    </source>
</reference>
<evidence type="ECO:0000313" key="1">
    <source>
        <dbReference type="EMBL" id="KAF8447315.1"/>
    </source>
</evidence>
<name>A0AAD4C2N8_BOLED</name>
<comment type="caution">
    <text evidence="1">The sequence shown here is derived from an EMBL/GenBank/DDBJ whole genome shotgun (WGS) entry which is preliminary data.</text>
</comment>
<proteinExistence type="predicted"/>
<protein>
    <submittedName>
        <fullName evidence="1">Uncharacterized protein</fullName>
    </submittedName>
</protein>